<dbReference type="RefSeq" id="WP_018066156.1">
    <property type="nucleotide sequence ID" value="NZ_AQWH01000020.1"/>
</dbReference>
<gene>
    <name evidence="2" type="ORF">Mame_01690</name>
</gene>
<dbReference type="Gene3D" id="3.40.50.300">
    <property type="entry name" value="P-loop containing nucleotide triphosphate hydrolases"/>
    <property type="match status" value="1"/>
</dbReference>
<dbReference type="Proteomes" id="UP000191135">
    <property type="component" value="Chromosome"/>
</dbReference>
<evidence type="ECO:0000313" key="3">
    <source>
        <dbReference type="Proteomes" id="UP000191135"/>
    </source>
</evidence>
<proteinExistence type="predicted"/>
<sequence length="333" mass="38210">MIFIVGNSRSGTTLLGRMLDNHSNVRTFEELHFFEQMVDSKTIRERPNWPLDKRRQVIERLLTSADDNVFAKVKPGHFTAEAEEILNETRAPDIVSAYATMLDRITRRSGKTVPCEQTPRYLYVAEEILEAFPDAVMVCMVRDPRAVLASQKNKWRRYRIARDRMPLFWALRAWVNYHPKTMALMWASASRRARQLQKHPRAIVIQYEKLLSDPRSQLKAICELAGIEFEEEMIQVALIGSSTAVDKPDQLGVDASRVDAWRNGSLTPSELAICEATTAKEMAYWGYTPVARPMTAPVRVFHTVGFMVKSGTALLLNVRRFKNLRETIKRRLA</sequence>
<dbReference type="InterPro" id="IPR027417">
    <property type="entry name" value="P-loop_NTPase"/>
</dbReference>
<reference evidence="2 3" key="1">
    <citation type="submission" date="2017-03" db="EMBL/GenBank/DDBJ databases">
        <title>Foreign affairs: Plasmid Transfer between Roseobacters and Rhizobia.</title>
        <authorList>
            <person name="Bartling P."/>
            <person name="Bunk B."/>
            <person name="Overmann J."/>
            <person name="Brinkmann H."/>
            <person name="Petersen J."/>
        </authorList>
    </citation>
    <scope>NUCLEOTIDE SEQUENCE [LARGE SCALE GENOMIC DNA]</scope>
    <source>
        <strain evidence="2 3">MACL11</strain>
    </source>
</reference>
<dbReference type="Pfam" id="PF13469">
    <property type="entry name" value="Sulfotransfer_3"/>
    <property type="match status" value="1"/>
</dbReference>
<dbReference type="STRING" id="1122214.Mame_01690"/>
<protein>
    <submittedName>
        <fullName evidence="2">Sulfotransferase domain protein</fullName>
    </submittedName>
</protein>
<accession>A0A1U9Z012</accession>
<keyword evidence="1 2" id="KW-0808">Transferase</keyword>
<dbReference type="KEGG" id="mmed:Mame_01690"/>
<evidence type="ECO:0000256" key="1">
    <source>
        <dbReference type="ARBA" id="ARBA00022679"/>
    </source>
</evidence>
<keyword evidence="3" id="KW-1185">Reference proteome</keyword>
<dbReference type="EMBL" id="CP020330">
    <property type="protein sequence ID" value="AQZ51037.1"/>
    <property type="molecule type" value="Genomic_DNA"/>
</dbReference>
<dbReference type="InterPro" id="IPR026634">
    <property type="entry name" value="TPST-like"/>
</dbReference>
<organism evidence="2 3">
    <name type="scientific">Martelella mediterranea DSM 17316</name>
    <dbReference type="NCBI Taxonomy" id="1122214"/>
    <lineage>
        <taxon>Bacteria</taxon>
        <taxon>Pseudomonadati</taxon>
        <taxon>Pseudomonadota</taxon>
        <taxon>Alphaproteobacteria</taxon>
        <taxon>Hyphomicrobiales</taxon>
        <taxon>Aurantimonadaceae</taxon>
        <taxon>Martelella</taxon>
    </lineage>
</organism>
<dbReference type="SUPFAM" id="SSF52540">
    <property type="entry name" value="P-loop containing nucleoside triphosphate hydrolases"/>
    <property type="match status" value="1"/>
</dbReference>
<name>A0A1U9Z012_9HYPH</name>
<dbReference type="PANTHER" id="PTHR12788:SF10">
    <property type="entry name" value="PROTEIN-TYROSINE SULFOTRANSFERASE"/>
    <property type="match status" value="1"/>
</dbReference>
<dbReference type="GO" id="GO:0008476">
    <property type="term" value="F:protein-tyrosine sulfotransferase activity"/>
    <property type="evidence" value="ECO:0007669"/>
    <property type="project" value="InterPro"/>
</dbReference>
<dbReference type="PANTHER" id="PTHR12788">
    <property type="entry name" value="PROTEIN-TYROSINE SULFOTRANSFERASE 2"/>
    <property type="match status" value="1"/>
</dbReference>
<dbReference type="AlphaFoldDB" id="A0A1U9Z012"/>
<dbReference type="OrthoDB" id="9800698at2"/>
<evidence type="ECO:0000313" key="2">
    <source>
        <dbReference type="EMBL" id="AQZ51037.1"/>
    </source>
</evidence>